<keyword evidence="4 7" id="KW-0547">Nucleotide-binding</keyword>
<dbReference type="Gene3D" id="1.10.510.10">
    <property type="entry name" value="Transferase(Phosphotransferase) domain 1"/>
    <property type="match status" value="1"/>
</dbReference>
<dbReference type="InterPro" id="IPR008271">
    <property type="entry name" value="Ser/Thr_kinase_AS"/>
</dbReference>
<feature type="compositionally biased region" description="Polar residues" evidence="8">
    <location>
        <begin position="379"/>
        <end position="391"/>
    </location>
</feature>
<dbReference type="InterPro" id="IPR017441">
    <property type="entry name" value="Protein_kinase_ATP_BS"/>
</dbReference>
<dbReference type="EMBL" id="JANYMP010000014">
    <property type="protein sequence ID" value="MCS7480530.1"/>
    <property type="molecule type" value="Genomic_DNA"/>
</dbReference>
<dbReference type="InterPro" id="IPR000719">
    <property type="entry name" value="Prot_kinase_dom"/>
</dbReference>
<dbReference type="CDD" id="cd14014">
    <property type="entry name" value="STKc_PknB_like"/>
    <property type="match status" value="1"/>
</dbReference>
<keyword evidence="6 7" id="KW-0067">ATP-binding</keyword>
<dbReference type="PROSITE" id="PS00108">
    <property type="entry name" value="PROTEIN_KINASE_ST"/>
    <property type="match status" value="1"/>
</dbReference>
<evidence type="ECO:0000313" key="10">
    <source>
        <dbReference type="EMBL" id="MCS7480530.1"/>
    </source>
</evidence>
<sequence>MIVILDQADLLAGRYRLLDRIGSGGMGVVWAAEDRLLRRQVAIKEVHPDHEDRMRREAQVGAKVCHPNVVTVYDLVYEGDKPWLVMRLVRSRSLAAVLVDDGPMRPSQAAAMGRQLLAGLDAVHAQGVVHCDVKPGNVLLDDRDDAYLTDFGIAADTGSRMIGTLFGAPSYIAPERARGLPMGPASDLWSLGATLYAAVEGRPPLDRGDPLSTVTAIVSEQPEPPAHAGGLRSVIDGLLERDPADRPEAAEVARLLRQVSDTAGESTLVRPPVVALGDRSASIPIPRRVPELSLPRHRAVGMGKASTSTPRHSAATTPEPDTESSAQGVLPVPAPRDNPTTAIPVGRPPLLHRTPLVLLGLTAGIAAGLVWFGGQAVQQQHPAGSPTTPTSQAPAVAPEAAVQPSGGPTAKPVAQAPAQAPARAPEALSSPADVPDTTAPVVTSTEAQPETTTPPAPTTTEAPSSAPETTEAESSTPPPNGPSEVEPLG</sequence>
<feature type="domain" description="Protein kinase" evidence="9">
    <location>
        <begin position="15"/>
        <end position="268"/>
    </location>
</feature>
<evidence type="ECO:0000256" key="6">
    <source>
        <dbReference type="ARBA" id="ARBA00022840"/>
    </source>
</evidence>
<evidence type="ECO:0000256" key="2">
    <source>
        <dbReference type="ARBA" id="ARBA00022527"/>
    </source>
</evidence>
<organism evidence="10 11">
    <name type="scientific">Umezawaea endophytica</name>
    <dbReference type="NCBI Taxonomy" id="1654476"/>
    <lineage>
        <taxon>Bacteria</taxon>
        <taxon>Bacillati</taxon>
        <taxon>Actinomycetota</taxon>
        <taxon>Actinomycetes</taxon>
        <taxon>Pseudonocardiales</taxon>
        <taxon>Pseudonocardiaceae</taxon>
        <taxon>Umezawaea</taxon>
    </lineage>
</organism>
<dbReference type="PANTHER" id="PTHR43289:SF6">
    <property type="entry name" value="SERINE_THREONINE-PROTEIN KINASE NEKL-3"/>
    <property type="match status" value="1"/>
</dbReference>
<dbReference type="Gene3D" id="3.30.200.20">
    <property type="entry name" value="Phosphorylase Kinase, domain 1"/>
    <property type="match status" value="1"/>
</dbReference>
<dbReference type="PANTHER" id="PTHR43289">
    <property type="entry name" value="MITOGEN-ACTIVATED PROTEIN KINASE KINASE KINASE 20-RELATED"/>
    <property type="match status" value="1"/>
</dbReference>
<dbReference type="GO" id="GO:0005524">
    <property type="term" value="F:ATP binding"/>
    <property type="evidence" value="ECO:0007669"/>
    <property type="project" value="UniProtKB-UniRule"/>
</dbReference>
<dbReference type="SMART" id="SM00220">
    <property type="entry name" value="S_TKc"/>
    <property type="match status" value="1"/>
</dbReference>
<keyword evidence="2 10" id="KW-0723">Serine/threonine-protein kinase</keyword>
<feature type="region of interest" description="Disordered" evidence="8">
    <location>
        <begin position="379"/>
        <end position="489"/>
    </location>
</feature>
<keyword evidence="5 10" id="KW-0418">Kinase</keyword>
<comment type="caution">
    <text evidence="10">The sequence shown here is derived from an EMBL/GenBank/DDBJ whole genome shotgun (WGS) entry which is preliminary data.</text>
</comment>
<accession>A0A9X2VPW9</accession>
<dbReference type="RefSeq" id="WP_259626028.1">
    <property type="nucleotide sequence ID" value="NZ_JANYMP010000014.1"/>
</dbReference>
<feature type="region of interest" description="Disordered" evidence="8">
    <location>
        <begin position="287"/>
        <end position="346"/>
    </location>
</feature>
<keyword evidence="3" id="KW-0808">Transferase</keyword>
<evidence type="ECO:0000256" key="4">
    <source>
        <dbReference type="ARBA" id="ARBA00022741"/>
    </source>
</evidence>
<gene>
    <name evidence="10" type="ORF">NZH93_27065</name>
</gene>
<feature type="compositionally biased region" description="Low complexity" evidence="8">
    <location>
        <begin position="458"/>
        <end position="475"/>
    </location>
</feature>
<feature type="compositionally biased region" description="Polar residues" evidence="8">
    <location>
        <begin position="305"/>
        <end position="316"/>
    </location>
</feature>
<dbReference type="InterPro" id="IPR011009">
    <property type="entry name" value="Kinase-like_dom_sf"/>
</dbReference>
<protein>
    <recommendedName>
        <fullName evidence="1">non-specific serine/threonine protein kinase</fullName>
        <ecNumber evidence="1">2.7.11.1</ecNumber>
    </recommendedName>
</protein>
<dbReference type="SUPFAM" id="SSF56112">
    <property type="entry name" value="Protein kinase-like (PK-like)"/>
    <property type="match status" value="1"/>
</dbReference>
<dbReference type="Proteomes" id="UP001141259">
    <property type="component" value="Unassembled WGS sequence"/>
</dbReference>
<dbReference type="AlphaFoldDB" id="A0A9X2VPW9"/>
<dbReference type="GO" id="GO:0004674">
    <property type="term" value="F:protein serine/threonine kinase activity"/>
    <property type="evidence" value="ECO:0007669"/>
    <property type="project" value="UniProtKB-KW"/>
</dbReference>
<keyword evidence="11" id="KW-1185">Reference proteome</keyword>
<evidence type="ECO:0000256" key="8">
    <source>
        <dbReference type="SAM" id="MobiDB-lite"/>
    </source>
</evidence>
<dbReference type="Pfam" id="PF00069">
    <property type="entry name" value="Pkinase"/>
    <property type="match status" value="1"/>
</dbReference>
<evidence type="ECO:0000256" key="7">
    <source>
        <dbReference type="PROSITE-ProRule" id="PRU10141"/>
    </source>
</evidence>
<evidence type="ECO:0000259" key="9">
    <source>
        <dbReference type="PROSITE" id="PS50011"/>
    </source>
</evidence>
<feature type="binding site" evidence="7">
    <location>
        <position position="44"/>
    </location>
    <ligand>
        <name>ATP</name>
        <dbReference type="ChEBI" id="CHEBI:30616"/>
    </ligand>
</feature>
<proteinExistence type="predicted"/>
<dbReference type="PROSITE" id="PS50011">
    <property type="entry name" value="PROTEIN_KINASE_DOM"/>
    <property type="match status" value="1"/>
</dbReference>
<evidence type="ECO:0000256" key="5">
    <source>
        <dbReference type="ARBA" id="ARBA00022777"/>
    </source>
</evidence>
<reference evidence="10" key="1">
    <citation type="submission" date="2022-08" db="EMBL/GenBank/DDBJ databases">
        <authorList>
            <person name="Tistechok S."/>
            <person name="Samborskyy M."/>
            <person name="Roman I."/>
        </authorList>
    </citation>
    <scope>NUCLEOTIDE SEQUENCE</scope>
    <source>
        <strain evidence="10">DSM 103496</strain>
    </source>
</reference>
<evidence type="ECO:0000256" key="1">
    <source>
        <dbReference type="ARBA" id="ARBA00012513"/>
    </source>
</evidence>
<dbReference type="PROSITE" id="PS00107">
    <property type="entry name" value="PROTEIN_KINASE_ATP"/>
    <property type="match status" value="1"/>
</dbReference>
<feature type="compositionally biased region" description="Low complexity" evidence="8">
    <location>
        <begin position="392"/>
        <end position="427"/>
    </location>
</feature>
<evidence type="ECO:0000256" key="3">
    <source>
        <dbReference type="ARBA" id="ARBA00022679"/>
    </source>
</evidence>
<dbReference type="EC" id="2.7.11.1" evidence="1"/>
<evidence type="ECO:0000313" key="11">
    <source>
        <dbReference type="Proteomes" id="UP001141259"/>
    </source>
</evidence>
<name>A0A9X2VPW9_9PSEU</name>